<dbReference type="Gene3D" id="3.30.420.590">
    <property type="match status" value="1"/>
</dbReference>
<dbReference type="EMBL" id="FMBE01000014">
    <property type="protein sequence ID" value="SCC52986.1"/>
    <property type="molecule type" value="Genomic_DNA"/>
</dbReference>
<gene>
    <name evidence="1" type="ORF">BC05F1_04203</name>
</gene>
<evidence type="ECO:0000313" key="2">
    <source>
        <dbReference type="Proteomes" id="UP000196052"/>
    </source>
</evidence>
<evidence type="ECO:0000313" key="1">
    <source>
        <dbReference type="EMBL" id="SCC52986.1"/>
    </source>
</evidence>
<organism evidence="1 2">
    <name type="scientific">Bacillus wiedmannii</name>
    <dbReference type="NCBI Taxonomy" id="1890302"/>
    <lineage>
        <taxon>Bacteria</taxon>
        <taxon>Bacillati</taxon>
        <taxon>Bacillota</taxon>
        <taxon>Bacilli</taxon>
        <taxon>Bacillales</taxon>
        <taxon>Bacillaceae</taxon>
        <taxon>Bacillus</taxon>
        <taxon>Bacillus cereus group</taxon>
    </lineage>
</organism>
<reference evidence="2" key="1">
    <citation type="submission" date="2016-08" db="EMBL/GenBank/DDBJ databases">
        <authorList>
            <person name="Loux V."/>
            <person name="Rue O."/>
        </authorList>
    </citation>
    <scope>NUCLEOTIDE SEQUENCE [LARGE SCALE GENOMIC DNA]</scope>
    <source>
        <strain evidence="2">INRA Bc05-F1</strain>
    </source>
</reference>
<dbReference type="AlphaFoldDB" id="A0A1C4FAW3"/>
<name>A0A1C4FAW3_9BACI</name>
<dbReference type="Proteomes" id="UP000196052">
    <property type="component" value="Unassembled WGS sequence"/>
</dbReference>
<protein>
    <submittedName>
        <fullName evidence="1">Uncharacterized protein</fullName>
    </submittedName>
</protein>
<sequence>MLSIPRDTQVYLTIKAIENKISHAFGGIGSTLDTVEKFLDIPATFTEQDYQDEADTIHLENRLDIQFTI</sequence>
<accession>A0A1C4FAW3</accession>
<proteinExistence type="predicted"/>